<sequence>MFLKIFQKKNKVDVNLEPPPPAEENAKSTLSGIPRVPIEEQKLLRRQRKQFVIDEFGKSVINLRLQKGILTPLHIVDLHKVLVTREYYQNPQRLIEQRVEECLEIHRQNLRQKLYRESFNLQPGHLLVTIKDIRKKSIVSFKDYADDLDKFLQVFNPTIHQLLLIRYFIPPIPDDMHQFDHIELPTQFEKILTDFINFCDLNYSLDNLTYDKWQALVRALDETGVILNIVNKQQEHPFREMFTFDYSEIGYRKVLAKLLLKEKVEKRTMVIPLFVIMLAFFCSEPNARVSFPYHFLFTATGDAKKRSLEKGKISFFKLFNQLLDESLTQDQLSKCLAVIHNEAFKIHQMEIDDLLLSYREKYRVMGGV</sequence>
<name>A0ABR9VSQ7_9SYNC</name>
<gene>
    <name evidence="1" type="ORF">IQ217_06485</name>
</gene>
<proteinExistence type="predicted"/>
<dbReference type="Proteomes" id="UP000658720">
    <property type="component" value="Unassembled WGS sequence"/>
</dbReference>
<dbReference type="RefSeq" id="WP_194019328.1">
    <property type="nucleotide sequence ID" value="NZ_JADEVV010000014.1"/>
</dbReference>
<protein>
    <submittedName>
        <fullName evidence="1">Uncharacterized protein</fullName>
    </submittedName>
</protein>
<accession>A0ABR9VSQ7</accession>
<dbReference type="EMBL" id="JADEVV010000014">
    <property type="protein sequence ID" value="MBE9253508.1"/>
    <property type="molecule type" value="Genomic_DNA"/>
</dbReference>
<keyword evidence="2" id="KW-1185">Reference proteome</keyword>
<reference evidence="1 2" key="1">
    <citation type="submission" date="2020-10" db="EMBL/GenBank/DDBJ databases">
        <authorList>
            <person name="Castelo-Branco R."/>
            <person name="Eusebio N."/>
            <person name="Adriana R."/>
            <person name="Vieira A."/>
            <person name="Brugerolle De Fraissinette N."/>
            <person name="Rezende De Castro R."/>
            <person name="Schneider M.P."/>
            <person name="Vasconcelos V."/>
            <person name="Leao P.N."/>
        </authorList>
    </citation>
    <scope>NUCLEOTIDE SEQUENCE [LARGE SCALE GENOMIC DNA]</scope>
    <source>
        <strain evidence="1 2">LEGE 00031</strain>
    </source>
</reference>
<evidence type="ECO:0000313" key="1">
    <source>
        <dbReference type="EMBL" id="MBE9253508.1"/>
    </source>
</evidence>
<comment type="caution">
    <text evidence="1">The sequence shown here is derived from an EMBL/GenBank/DDBJ whole genome shotgun (WGS) entry which is preliminary data.</text>
</comment>
<evidence type="ECO:0000313" key="2">
    <source>
        <dbReference type="Proteomes" id="UP000658720"/>
    </source>
</evidence>
<organism evidence="1 2">
    <name type="scientific">Synechocystis salina LEGE 00031</name>
    <dbReference type="NCBI Taxonomy" id="1828736"/>
    <lineage>
        <taxon>Bacteria</taxon>
        <taxon>Bacillati</taxon>
        <taxon>Cyanobacteriota</taxon>
        <taxon>Cyanophyceae</taxon>
        <taxon>Synechococcales</taxon>
        <taxon>Merismopediaceae</taxon>
        <taxon>Synechocystis</taxon>
    </lineage>
</organism>